<evidence type="ECO:0000256" key="5">
    <source>
        <dbReference type="SAM" id="MobiDB-lite"/>
    </source>
</evidence>
<evidence type="ECO:0000313" key="9">
    <source>
        <dbReference type="Proteomes" id="UP000014500"/>
    </source>
</evidence>
<feature type="domain" description="B30.2/SPRY" evidence="7">
    <location>
        <begin position="268"/>
        <end position="451"/>
    </location>
</feature>
<dbReference type="Pfam" id="PF13920">
    <property type="entry name" value="zf-C3HC4_3"/>
    <property type="match status" value="1"/>
</dbReference>
<sequence>MGHCLCKQDQEEQEQQDQQREQEGVTELSGDIAVQSDGAASVPNDWFYQQCLWEHVDMTHLPLIVDSLVLETLAIIRHLVDNEQDPPPSMMKLHMIADKENGWLTVVNSMINVIPLDDPLGPAVITLLLDDCPLPTKETISKLSNTLKLNREAAQLRQHNLTWHRNVCVVLGCIAEKLAGPSSVALLTKDTLDYLLFSVGDNSNPPVILFSIIALEKFAQTSESKITINKRLKEDEVHPLMKLEKWFHNEDFTQRQAGFCSQWCLDNLFLIDGRPYSYLTIDDTNLNVILNSNDVSEYLKISADGLKARCDATSFESVRSTFQVDSGIWYYEVVVITSGVMQIGWATKDSKFQNHEGYGIGDDEYSIAYDGCRQLIWHNAKSQIQSHPCWKSGDILGTLLDLESYEIIFYLNGKALPPNKQVFKSAKIGFFAAASFMSFQQCEFNFGRNLFVFPPNDKNFKCFNDYAVLSKEEKIILPRHLKLQKLRESAVKEDSCTLCFDNRACVQLLPCQHMGYCKKCATQLCKCPMCRIDIQERVEIT</sequence>
<evidence type="ECO:0000256" key="2">
    <source>
        <dbReference type="ARBA" id="ARBA00022771"/>
    </source>
</evidence>
<feature type="domain" description="RING-type" evidence="6">
    <location>
        <begin position="496"/>
        <end position="531"/>
    </location>
</feature>
<dbReference type="PhylomeDB" id="T1IHI8"/>
<dbReference type="Proteomes" id="UP000014500">
    <property type="component" value="Unassembled WGS sequence"/>
</dbReference>
<dbReference type="EnsemblMetazoa" id="SMAR000303-RA">
    <property type="protein sequence ID" value="SMAR000303-PA"/>
    <property type="gene ID" value="SMAR000303"/>
</dbReference>
<dbReference type="InterPro" id="IPR043136">
    <property type="entry name" value="B30.2/SPRY_sf"/>
</dbReference>
<dbReference type="SMART" id="SM00449">
    <property type="entry name" value="SPRY"/>
    <property type="match status" value="1"/>
</dbReference>
<dbReference type="PANTHER" id="PTHR13363:SF6">
    <property type="entry name" value="RING FINGER AND SPRY DOMAIN-CONTAINING PROTEIN 1"/>
    <property type="match status" value="1"/>
</dbReference>
<feature type="region of interest" description="Disordered" evidence="5">
    <location>
        <begin position="1"/>
        <end position="27"/>
    </location>
</feature>
<dbReference type="InterPro" id="IPR003877">
    <property type="entry name" value="SPRY_dom"/>
</dbReference>
<dbReference type="PROSITE" id="PS50089">
    <property type="entry name" value="ZF_RING_2"/>
    <property type="match status" value="1"/>
</dbReference>
<dbReference type="Pfam" id="PF00622">
    <property type="entry name" value="SPRY"/>
    <property type="match status" value="1"/>
</dbReference>
<proteinExistence type="predicted"/>
<dbReference type="InterPro" id="IPR035774">
    <property type="entry name" value="SPRY_RSPRY1"/>
</dbReference>
<dbReference type="InterPro" id="IPR001870">
    <property type="entry name" value="B30.2/SPRY"/>
</dbReference>
<keyword evidence="9" id="KW-1185">Reference proteome</keyword>
<dbReference type="InterPro" id="IPR013320">
    <property type="entry name" value="ConA-like_dom_sf"/>
</dbReference>
<dbReference type="Gene3D" id="2.60.120.920">
    <property type="match status" value="1"/>
</dbReference>
<dbReference type="PROSITE" id="PS50188">
    <property type="entry name" value="B302_SPRY"/>
    <property type="match status" value="1"/>
</dbReference>
<dbReference type="InterPro" id="IPR013083">
    <property type="entry name" value="Znf_RING/FYVE/PHD"/>
</dbReference>
<dbReference type="SUPFAM" id="SSF49899">
    <property type="entry name" value="Concanavalin A-like lectins/glucanases"/>
    <property type="match status" value="1"/>
</dbReference>
<reference evidence="9" key="1">
    <citation type="submission" date="2011-05" db="EMBL/GenBank/DDBJ databases">
        <authorList>
            <person name="Richards S.R."/>
            <person name="Qu J."/>
            <person name="Jiang H."/>
            <person name="Jhangiani S.N."/>
            <person name="Agravi P."/>
            <person name="Goodspeed R."/>
            <person name="Gross S."/>
            <person name="Mandapat C."/>
            <person name="Jackson L."/>
            <person name="Mathew T."/>
            <person name="Pu L."/>
            <person name="Thornton R."/>
            <person name="Saada N."/>
            <person name="Wilczek-Boney K.B."/>
            <person name="Lee S."/>
            <person name="Kovar C."/>
            <person name="Wu Y."/>
            <person name="Scherer S.E."/>
            <person name="Worley K.C."/>
            <person name="Muzny D.M."/>
            <person name="Gibbs R."/>
        </authorList>
    </citation>
    <scope>NUCLEOTIDE SEQUENCE</scope>
    <source>
        <strain evidence="9">Brora</strain>
    </source>
</reference>
<evidence type="ECO:0000259" key="6">
    <source>
        <dbReference type="PROSITE" id="PS50089"/>
    </source>
</evidence>
<feature type="compositionally biased region" description="Basic and acidic residues" evidence="5">
    <location>
        <begin position="1"/>
        <end position="10"/>
    </location>
</feature>
<evidence type="ECO:0000256" key="1">
    <source>
        <dbReference type="ARBA" id="ARBA00022723"/>
    </source>
</evidence>
<evidence type="ECO:0008006" key="10">
    <source>
        <dbReference type="Google" id="ProtNLM"/>
    </source>
</evidence>
<dbReference type="AlphaFoldDB" id="T1IHI8"/>
<evidence type="ECO:0000256" key="3">
    <source>
        <dbReference type="ARBA" id="ARBA00022833"/>
    </source>
</evidence>
<dbReference type="InterPro" id="IPR045129">
    <property type="entry name" value="RNF123/RKP/RSPRY1"/>
</dbReference>
<dbReference type="STRING" id="126957.T1IHI8"/>
<dbReference type="GO" id="GO:0051603">
    <property type="term" value="P:proteolysis involved in protein catabolic process"/>
    <property type="evidence" value="ECO:0007669"/>
    <property type="project" value="TreeGrafter"/>
</dbReference>
<dbReference type="GO" id="GO:0004842">
    <property type="term" value="F:ubiquitin-protein transferase activity"/>
    <property type="evidence" value="ECO:0007669"/>
    <property type="project" value="InterPro"/>
</dbReference>
<reference evidence="8" key="2">
    <citation type="submission" date="2015-02" db="UniProtKB">
        <authorList>
            <consortium name="EnsemblMetazoa"/>
        </authorList>
    </citation>
    <scope>IDENTIFICATION</scope>
</reference>
<dbReference type="CDD" id="cd12883">
    <property type="entry name" value="SPRY_RING"/>
    <property type="match status" value="1"/>
</dbReference>
<protein>
    <recommendedName>
        <fullName evidence="10">RING finger and SPRY domain-containing protein 1</fullName>
    </recommendedName>
</protein>
<keyword evidence="1" id="KW-0479">Metal-binding</keyword>
<dbReference type="Gene3D" id="3.30.40.10">
    <property type="entry name" value="Zinc/RING finger domain, C3HC4 (zinc finger)"/>
    <property type="match status" value="1"/>
</dbReference>
<dbReference type="SUPFAM" id="SSF57850">
    <property type="entry name" value="RING/U-box"/>
    <property type="match status" value="1"/>
</dbReference>
<evidence type="ECO:0000256" key="4">
    <source>
        <dbReference type="PROSITE-ProRule" id="PRU00175"/>
    </source>
</evidence>
<dbReference type="PANTHER" id="PTHR13363">
    <property type="entry name" value="RING FINGER AND SRY DOMAIN-CONTAINING"/>
    <property type="match status" value="1"/>
</dbReference>
<name>T1IHI8_STRMM</name>
<dbReference type="OMA" id="IAFDGCR"/>
<keyword evidence="2 4" id="KW-0863">Zinc-finger</keyword>
<dbReference type="EMBL" id="JH429910">
    <property type="status" value="NOT_ANNOTATED_CDS"/>
    <property type="molecule type" value="Genomic_DNA"/>
</dbReference>
<keyword evidence="3" id="KW-0862">Zinc</keyword>
<accession>T1IHI8</accession>
<dbReference type="InterPro" id="IPR001841">
    <property type="entry name" value="Znf_RING"/>
</dbReference>
<evidence type="ECO:0000259" key="7">
    <source>
        <dbReference type="PROSITE" id="PS50188"/>
    </source>
</evidence>
<evidence type="ECO:0000313" key="8">
    <source>
        <dbReference type="EnsemblMetazoa" id="SMAR000303-PA"/>
    </source>
</evidence>
<dbReference type="eggNOG" id="KOG2242">
    <property type="taxonomic scope" value="Eukaryota"/>
</dbReference>
<dbReference type="GO" id="GO:0005737">
    <property type="term" value="C:cytoplasm"/>
    <property type="evidence" value="ECO:0007669"/>
    <property type="project" value="TreeGrafter"/>
</dbReference>
<organism evidence="8 9">
    <name type="scientific">Strigamia maritima</name>
    <name type="common">European centipede</name>
    <name type="synonym">Geophilus maritimus</name>
    <dbReference type="NCBI Taxonomy" id="126957"/>
    <lineage>
        <taxon>Eukaryota</taxon>
        <taxon>Metazoa</taxon>
        <taxon>Ecdysozoa</taxon>
        <taxon>Arthropoda</taxon>
        <taxon>Myriapoda</taxon>
        <taxon>Chilopoda</taxon>
        <taxon>Pleurostigmophora</taxon>
        <taxon>Geophilomorpha</taxon>
        <taxon>Linotaeniidae</taxon>
        <taxon>Strigamia</taxon>
    </lineage>
</organism>
<dbReference type="GO" id="GO:0008270">
    <property type="term" value="F:zinc ion binding"/>
    <property type="evidence" value="ECO:0007669"/>
    <property type="project" value="UniProtKB-KW"/>
</dbReference>
<dbReference type="HOGENOM" id="CLU_026400_0_0_1"/>